<evidence type="ECO:0000313" key="2">
    <source>
        <dbReference type="EMBL" id="TNJ32679.1"/>
    </source>
</evidence>
<evidence type="ECO:0000256" key="1">
    <source>
        <dbReference type="SAM" id="SignalP"/>
    </source>
</evidence>
<dbReference type="Proteomes" id="UP000305760">
    <property type="component" value="Unassembled WGS sequence"/>
</dbReference>
<proteinExistence type="predicted"/>
<feature type="signal peptide" evidence="1">
    <location>
        <begin position="1"/>
        <end position="19"/>
    </location>
</feature>
<dbReference type="OrthoDB" id="5966396at2"/>
<feature type="chain" id="PRO_5022820021" description="DUF5666 domain-containing protein" evidence="1">
    <location>
        <begin position="20"/>
        <end position="169"/>
    </location>
</feature>
<accession>A0A5C4RP33</accession>
<dbReference type="RefSeq" id="WP_139450251.1">
    <property type="nucleotide sequence ID" value="NZ_SMDR01000005.1"/>
</dbReference>
<reference evidence="2 3" key="1">
    <citation type="submission" date="2019-03" db="EMBL/GenBank/DDBJ databases">
        <title>Arenimonas daejeonensis sp. nov., isolated from compost.</title>
        <authorList>
            <person name="Jeon C.O."/>
        </authorList>
    </citation>
    <scope>NUCLEOTIDE SEQUENCE [LARGE SCALE GENOMIC DNA]</scope>
    <source>
        <strain evidence="2 3">R29</strain>
    </source>
</reference>
<dbReference type="EMBL" id="SMDR01000005">
    <property type="protein sequence ID" value="TNJ32679.1"/>
    <property type="molecule type" value="Genomic_DNA"/>
</dbReference>
<dbReference type="AlphaFoldDB" id="A0A5C4RP33"/>
<comment type="caution">
    <text evidence="2">The sequence shown here is derived from an EMBL/GenBank/DDBJ whole genome shotgun (WGS) entry which is preliminary data.</text>
</comment>
<name>A0A5C4RP33_9GAMM</name>
<evidence type="ECO:0008006" key="4">
    <source>
        <dbReference type="Google" id="ProtNLM"/>
    </source>
</evidence>
<protein>
    <recommendedName>
        <fullName evidence="4">DUF5666 domain-containing protein</fullName>
    </recommendedName>
</protein>
<gene>
    <name evidence="2" type="ORF">E1B00_14870</name>
</gene>
<sequence length="169" mass="18599">MRLLLLFALATSLALPVRAAINPAEFTRNVPDQMRVRETSRIVQVLDINGDRVRRVTLVGEVVEQRNASQPRIGQTVVIDYTVNLSEVERRAKAFSEERGTMPGPQFMYEPEPPTLDADGMFWANVAPAGGRWGNVNREAGAVADIDGYQAGGAVYVPVSGQYSFDTPY</sequence>
<organism evidence="2 3">
    <name type="scientific">Arenimonas terrae</name>
    <dbReference type="NCBI Taxonomy" id="2546226"/>
    <lineage>
        <taxon>Bacteria</taxon>
        <taxon>Pseudomonadati</taxon>
        <taxon>Pseudomonadota</taxon>
        <taxon>Gammaproteobacteria</taxon>
        <taxon>Lysobacterales</taxon>
        <taxon>Lysobacteraceae</taxon>
        <taxon>Arenimonas</taxon>
    </lineage>
</organism>
<keyword evidence="3" id="KW-1185">Reference proteome</keyword>
<evidence type="ECO:0000313" key="3">
    <source>
        <dbReference type="Proteomes" id="UP000305760"/>
    </source>
</evidence>
<keyword evidence="1" id="KW-0732">Signal</keyword>